<evidence type="ECO:0000259" key="2">
    <source>
        <dbReference type="Pfam" id="PF04504"/>
    </source>
</evidence>
<dbReference type="GO" id="GO:0006355">
    <property type="term" value="P:regulation of DNA-templated transcription"/>
    <property type="evidence" value="ECO:0007669"/>
    <property type="project" value="InterPro"/>
</dbReference>
<protein>
    <recommendedName>
        <fullName evidence="2">Glabrous enhancer-binding protein-like DBD domain-containing protein</fullName>
    </recommendedName>
</protein>
<dbReference type="InterPro" id="IPR007592">
    <property type="entry name" value="GEBP"/>
</dbReference>
<dbReference type="PANTHER" id="PTHR31662:SF39">
    <property type="match status" value="1"/>
</dbReference>
<reference evidence="3 4" key="1">
    <citation type="journal article" date="2013" name="Genome Biol.">
        <title>The genome sequence of the most widely cultivated cacao type and its use to identify candidate genes regulating pod color.</title>
        <authorList>
            <person name="Motamayor J.C."/>
            <person name="Mockaitis K."/>
            <person name="Schmutz J."/>
            <person name="Haiminen N."/>
            <person name="Iii D.L."/>
            <person name="Cornejo O."/>
            <person name="Findley S.D."/>
            <person name="Zheng P."/>
            <person name="Utro F."/>
            <person name="Royaert S."/>
            <person name="Saski C."/>
            <person name="Jenkins J."/>
            <person name="Podicheti R."/>
            <person name="Zhao M."/>
            <person name="Scheffler B.E."/>
            <person name="Stack J.C."/>
            <person name="Feltus F.A."/>
            <person name="Mustiga G.M."/>
            <person name="Amores F."/>
            <person name="Phillips W."/>
            <person name="Marelli J.P."/>
            <person name="May G.D."/>
            <person name="Shapiro H."/>
            <person name="Ma J."/>
            <person name="Bustamante C.D."/>
            <person name="Schnell R.J."/>
            <person name="Main D."/>
            <person name="Gilbert D."/>
            <person name="Parida L."/>
            <person name="Kuhn D.N."/>
        </authorList>
    </citation>
    <scope>NUCLEOTIDE SEQUENCE [LARGE SCALE GENOMIC DNA]</scope>
    <source>
        <strain evidence="4">cv. Matina 1-6</strain>
    </source>
</reference>
<evidence type="ECO:0000313" key="3">
    <source>
        <dbReference type="EMBL" id="EOY33675.1"/>
    </source>
</evidence>
<dbReference type="Proteomes" id="UP000026915">
    <property type="component" value="Chromosome 9"/>
</dbReference>
<sequence>MATSPPSTTPNGRSARVFSESDEIQILKCLIRATKSIPPPITTVGTRTINRIIKRLNYKFTPSQINDKVRRLRLKYHKHARSKSLVRTHHDRRIFKLSKRIWGKKISATNNEKVEEEMGSGERNWVRSLEKFPYLVAEFSRVLPENEVWKERMKGLEEEKLRKMDQEWIFIKVEEAKLVAKKADLMQQQIMEIMGETVSANGVSSPFFQGGSSFRIQTRKKGFTLTPSA</sequence>
<dbReference type="PANTHER" id="PTHR31662">
    <property type="entry name" value="BNAANNG10740D PROTEIN-RELATED"/>
    <property type="match status" value="1"/>
</dbReference>
<feature type="domain" description="Glabrous enhancer-binding protein-like DBD" evidence="2">
    <location>
        <begin position="15"/>
        <end position="103"/>
    </location>
</feature>
<keyword evidence="4" id="KW-1185">Reference proteome</keyword>
<dbReference type="EMBL" id="CM001887">
    <property type="protein sequence ID" value="EOY33675.1"/>
    <property type="molecule type" value="Genomic_DNA"/>
</dbReference>
<name>A0A061GV42_THECC</name>
<dbReference type="InterPro" id="IPR053932">
    <property type="entry name" value="GeBP-like_DBD"/>
</dbReference>
<dbReference type="Gramene" id="EOY33675">
    <property type="protein sequence ID" value="EOY33675"/>
    <property type="gene ID" value="TCM_041581"/>
</dbReference>
<comment type="similarity">
    <text evidence="1">Belongs to the GeBP family.</text>
</comment>
<dbReference type="Pfam" id="PF04504">
    <property type="entry name" value="GeBP-like_DBD"/>
    <property type="match status" value="1"/>
</dbReference>
<gene>
    <name evidence="3" type="ORF">TCM_041581</name>
</gene>
<dbReference type="eggNOG" id="ENOG502S9XU">
    <property type="taxonomic scope" value="Eukaryota"/>
</dbReference>
<proteinExistence type="inferred from homology"/>
<organism evidence="3 4">
    <name type="scientific">Theobroma cacao</name>
    <name type="common">Cacao</name>
    <name type="synonym">Cocoa</name>
    <dbReference type="NCBI Taxonomy" id="3641"/>
    <lineage>
        <taxon>Eukaryota</taxon>
        <taxon>Viridiplantae</taxon>
        <taxon>Streptophyta</taxon>
        <taxon>Embryophyta</taxon>
        <taxon>Tracheophyta</taxon>
        <taxon>Spermatophyta</taxon>
        <taxon>Magnoliopsida</taxon>
        <taxon>eudicotyledons</taxon>
        <taxon>Gunneridae</taxon>
        <taxon>Pentapetalae</taxon>
        <taxon>rosids</taxon>
        <taxon>malvids</taxon>
        <taxon>Malvales</taxon>
        <taxon>Malvaceae</taxon>
        <taxon>Byttnerioideae</taxon>
        <taxon>Theobroma</taxon>
    </lineage>
</organism>
<evidence type="ECO:0000256" key="1">
    <source>
        <dbReference type="ARBA" id="ARBA00010820"/>
    </source>
</evidence>
<dbReference type="InParanoid" id="A0A061GV42"/>
<accession>A0A061GV42</accession>
<dbReference type="GO" id="GO:0005634">
    <property type="term" value="C:nucleus"/>
    <property type="evidence" value="ECO:0000318"/>
    <property type="project" value="GO_Central"/>
</dbReference>
<dbReference type="AlphaFoldDB" id="A0A061GV42"/>
<evidence type="ECO:0000313" key="4">
    <source>
        <dbReference type="Proteomes" id="UP000026915"/>
    </source>
</evidence>
<dbReference type="HOGENOM" id="CLU_1211629_0_0_1"/>
<dbReference type="OMA" id="HRVFTEN"/>